<feature type="region of interest" description="Disordered" evidence="1">
    <location>
        <begin position="13"/>
        <end position="44"/>
    </location>
</feature>
<proteinExistence type="predicted"/>
<dbReference type="Proteomes" id="UP000275078">
    <property type="component" value="Unassembled WGS sequence"/>
</dbReference>
<feature type="compositionally biased region" description="Basic and acidic residues" evidence="1">
    <location>
        <begin position="13"/>
        <end position="23"/>
    </location>
</feature>
<sequence>MPVEEVGQSLVEGHGDVGLRNDPAHTSSTSTANRQTTSLQQGYPNASAGYSAAVGLASRTQLPYDSNCADGTDIRSQHDPPSFNAFFQATAVMGELDSSFSANVAHAINNLNGGAVPGVGTPCQSSAYMSSTIVLGDDCSSYWLARHGKDVLGNDTTEVVCSLVRLASANISGSVVSYAIPSNNFDLYQPSGDNVKGPGGCKDERRFSRIQQTRLLVLCRCGSFSSLSNWISLHFDLDNPLRTGGERTARRSRACVEGAFLHKPIPRETEFSSRHLLCSYCGAFVAHALHHPHEASCRDPNTGRWLSILLQMNESVRFIVVGHKDHDPAMCTTPRADADCATTEPVGKIWLPNSDTERIDENLKDPNSQVLEPIRFAIRISPAIHFGDDLPDLLDLGTLTQAQAARVKVLCRCGTFLSLKNWLATHSGTSSSTGTVRKRCKDDAFVILEDGLTTSGGQPAPGVRYARCKACTIGYATVPSVPAGGTTPQTKMDRTKSIGYAVYEPGRSGY</sequence>
<evidence type="ECO:0000313" key="2">
    <source>
        <dbReference type="EMBL" id="RPA71802.1"/>
    </source>
</evidence>
<dbReference type="AlphaFoldDB" id="A0A3N4HBG8"/>
<gene>
    <name evidence="2" type="ORF">BJ508DRAFT_315274</name>
</gene>
<accession>A0A3N4HBG8</accession>
<protein>
    <submittedName>
        <fullName evidence="2">Uncharacterized protein</fullName>
    </submittedName>
</protein>
<organism evidence="2 3">
    <name type="scientific">Ascobolus immersus RN42</name>
    <dbReference type="NCBI Taxonomy" id="1160509"/>
    <lineage>
        <taxon>Eukaryota</taxon>
        <taxon>Fungi</taxon>
        <taxon>Dikarya</taxon>
        <taxon>Ascomycota</taxon>
        <taxon>Pezizomycotina</taxon>
        <taxon>Pezizomycetes</taxon>
        <taxon>Pezizales</taxon>
        <taxon>Ascobolaceae</taxon>
        <taxon>Ascobolus</taxon>
    </lineage>
</organism>
<feature type="compositionally biased region" description="Polar residues" evidence="1">
    <location>
        <begin position="24"/>
        <end position="44"/>
    </location>
</feature>
<keyword evidence="3" id="KW-1185">Reference proteome</keyword>
<evidence type="ECO:0000256" key="1">
    <source>
        <dbReference type="SAM" id="MobiDB-lite"/>
    </source>
</evidence>
<dbReference type="EMBL" id="ML119898">
    <property type="protein sequence ID" value="RPA71802.1"/>
    <property type="molecule type" value="Genomic_DNA"/>
</dbReference>
<name>A0A3N4HBG8_ASCIM</name>
<reference evidence="2 3" key="1">
    <citation type="journal article" date="2018" name="Nat. Ecol. Evol.">
        <title>Pezizomycetes genomes reveal the molecular basis of ectomycorrhizal truffle lifestyle.</title>
        <authorList>
            <person name="Murat C."/>
            <person name="Payen T."/>
            <person name="Noel B."/>
            <person name="Kuo A."/>
            <person name="Morin E."/>
            <person name="Chen J."/>
            <person name="Kohler A."/>
            <person name="Krizsan K."/>
            <person name="Balestrini R."/>
            <person name="Da Silva C."/>
            <person name="Montanini B."/>
            <person name="Hainaut M."/>
            <person name="Levati E."/>
            <person name="Barry K.W."/>
            <person name="Belfiori B."/>
            <person name="Cichocki N."/>
            <person name="Clum A."/>
            <person name="Dockter R.B."/>
            <person name="Fauchery L."/>
            <person name="Guy J."/>
            <person name="Iotti M."/>
            <person name="Le Tacon F."/>
            <person name="Lindquist E.A."/>
            <person name="Lipzen A."/>
            <person name="Malagnac F."/>
            <person name="Mello A."/>
            <person name="Molinier V."/>
            <person name="Miyauchi S."/>
            <person name="Poulain J."/>
            <person name="Riccioni C."/>
            <person name="Rubini A."/>
            <person name="Sitrit Y."/>
            <person name="Splivallo R."/>
            <person name="Traeger S."/>
            <person name="Wang M."/>
            <person name="Zifcakova L."/>
            <person name="Wipf D."/>
            <person name="Zambonelli A."/>
            <person name="Paolocci F."/>
            <person name="Nowrousian M."/>
            <person name="Ottonello S."/>
            <person name="Baldrian P."/>
            <person name="Spatafora J.W."/>
            <person name="Henrissat B."/>
            <person name="Nagy L.G."/>
            <person name="Aury J.M."/>
            <person name="Wincker P."/>
            <person name="Grigoriev I.V."/>
            <person name="Bonfante P."/>
            <person name="Martin F.M."/>
        </authorList>
    </citation>
    <scope>NUCLEOTIDE SEQUENCE [LARGE SCALE GENOMIC DNA]</scope>
    <source>
        <strain evidence="2 3">RN42</strain>
    </source>
</reference>
<evidence type="ECO:0000313" key="3">
    <source>
        <dbReference type="Proteomes" id="UP000275078"/>
    </source>
</evidence>